<accession>A0ACB0L569</accession>
<gene>
    <name evidence="1" type="ORF">MILVUS5_LOCUS28981</name>
</gene>
<keyword evidence="2" id="KW-1185">Reference proteome</keyword>
<evidence type="ECO:0000313" key="1">
    <source>
        <dbReference type="EMBL" id="CAJ2663586.1"/>
    </source>
</evidence>
<sequence>MNAIIFTAQLHEGVDPSYGMKEHGKPLIIECLGYSNYGRRKLGNGSVLTQRGREYIAMRGDHVFMWYYDLYNCKHIGASVFNFRVKTRSNENEGFYSIKECGIFPICYSEFPTTVSTVNLDRDLGREIALKLSEMFGSDFNELMQLNNEIESIERCDEKESTCIQKNQQDLDLNEKCSCSYECLMGPLSYLWRLICSYRSYEIEESIVCI</sequence>
<dbReference type="EMBL" id="CASHSV030000409">
    <property type="protein sequence ID" value="CAJ2663586.1"/>
    <property type="molecule type" value="Genomic_DNA"/>
</dbReference>
<protein>
    <submittedName>
        <fullName evidence="1">Uncharacterized protein</fullName>
    </submittedName>
</protein>
<organism evidence="1 2">
    <name type="scientific">Trifolium pratense</name>
    <name type="common">Red clover</name>
    <dbReference type="NCBI Taxonomy" id="57577"/>
    <lineage>
        <taxon>Eukaryota</taxon>
        <taxon>Viridiplantae</taxon>
        <taxon>Streptophyta</taxon>
        <taxon>Embryophyta</taxon>
        <taxon>Tracheophyta</taxon>
        <taxon>Spermatophyta</taxon>
        <taxon>Magnoliopsida</taxon>
        <taxon>eudicotyledons</taxon>
        <taxon>Gunneridae</taxon>
        <taxon>Pentapetalae</taxon>
        <taxon>rosids</taxon>
        <taxon>fabids</taxon>
        <taxon>Fabales</taxon>
        <taxon>Fabaceae</taxon>
        <taxon>Papilionoideae</taxon>
        <taxon>50 kb inversion clade</taxon>
        <taxon>NPAAA clade</taxon>
        <taxon>Hologalegina</taxon>
        <taxon>IRL clade</taxon>
        <taxon>Trifolieae</taxon>
        <taxon>Trifolium</taxon>
    </lineage>
</organism>
<dbReference type="Proteomes" id="UP001177021">
    <property type="component" value="Unassembled WGS sequence"/>
</dbReference>
<comment type="caution">
    <text evidence="1">The sequence shown here is derived from an EMBL/GenBank/DDBJ whole genome shotgun (WGS) entry which is preliminary data.</text>
</comment>
<proteinExistence type="predicted"/>
<reference evidence="1" key="1">
    <citation type="submission" date="2023-10" db="EMBL/GenBank/DDBJ databases">
        <authorList>
            <person name="Rodriguez Cubillos JULIANA M."/>
            <person name="De Vega J."/>
        </authorList>
    </citation>
    <scope>NUCLEOTIDE SEQUENCE</scope>
</reference>
<name>A0ACB0L569_TRIPR</name>
<evidence type="ECO:0000313" key="2">
    <source>
        <dbReference type="Proteomes" id="UP001177021"/>
    </source>
</evidence>